<dbReference type="PANTHER" id="PTHR39647">
    <property type="entry name" value="ELONGATION FACTOR 1-BETA"/>
    <property type="match status" value="1"/>
</dbReference>
<evidence type="ECO:0000256" key="4">
    <source>
        <dbReference type="ARBA" id="ARBA00022768"/>
    </source>
</evidence>
<organism evidence="7 8">
    <name type="scientific">Candidatus Methanomassiliicoccus intestinalis</name>
    <dbReference type="NCBI Taxonomy" id="1406512"/>
    <lineage>
        <taxon>Archaea</taxon>
        <taxon>Methanobacteriati</taxon>
        <taxon>Thermoplasmatota</taxon>
        <taxon>Thermoplasmata</taxon>
        <taxon>Methanomassiliicoccales</taxon>
        <taxon>Methanomassiliicoccaceae</taxon>
        <taxon>Methanomassiliicoccus</taxon>
    </lineage>
</organism>
<dbReference type="GO" id="GO:0003746">
    <property type="term" value="F:translation elongation factor activity"/>
    <property type="evidence" value="ECO:0007669"/>
    <property type="project" value="UniProtKB-KW"/>
</dbReference>
<dbReference type="NCBIfam" id="NF001670">
    <property type="entry name" value="PRK00435.1"/>
    <property type="match status" value="1"/>
</dbReference>
<dbReference type="SUPFAM" id="SSF54984">
    <property type="entry name" value="eEF-1beta-like"/>
    <property type="match status" value="1"/>
</dbReference>
<gene>
    <name evidence="7" type="ORF">A3207_05635</name>
</gene>
<feature type="domain" description="Translation elongation factor EF1B beta/delta subunit guanine nucleotide exchange" evidence="6">
    <location>
        <begin position="3"/>
        <end position="88"/>
    </location>
</feature>
<evidence type="ECO:0000256" key="2">
    <source>
        <dbReference type="ARBA" id="ARBA00007411"/>
    </source>
</evidence>
<comment type="function">
    <text evidence="1">Promotes the exchange of GDP for GTP in EF-1-alpha/GDP, thus allowing the regeneration of EF-1-alpha/GTP that could then be used to form the ternary complex EF-1-alpha/GTP/AAtRNA.</text>
</comment>
<proteinExistence type="inferred from homology"/>
<dbReference type="Proteomes" id="UP000752814">
    <property type="component" value="Unassembled WGS sequence"/>
</dbReference>
<reference evidence="7" key="1">
    <citation type="submission" date="2016-03" db="EMBL/GenBank/DDBJ databases">
        <authorList>
            <person name="Borrel G."/>
            <person name="Mccann A."/>
            <person name="O'Toole P.W."/>
        </authorList>
    </citation>
    <scope>NUCLEOTIDE SEQUENCE</scope>
    <source>
        <strain evidence="7">183</strain>
    </source>
</reference>
<dbReference type="GeneID" id="41324307"/>
<keyword evidence="5" id="KW-0648">Protein biosynthesis</keyword>
<keyword evidence="4" id="KW-0251">Elongation factor</keyword>
<comment type="caution">
    <text evidence="7">The sequence shown here is derived from an EMBL/GenBank/DDBJ whole genome shotgun (WGS) entry which is preliminary data.</text>
</comment>
<accession>A0A8J8PGM5</accession>
<dbReference type="InterPro" id="IPR004542">
    <property type="entry name" value="Transl_elong_EF1B_B_arc"/>
</dbReference>
<evidence type="ECO:0000313" key="8">
    <source>
        <dbReference type="Proteomes" id="UP000752814"/>
    </source>
</evidence>
<evidence type="ECO:0000259" key="6">
    <source>
        <dbReference type="SMART" id="SM00888"/>
    </source>
</evidence>
<dbReference type="InterPro" id="IPR036219">
    <property type="entry name" value="eEF-1beta-like_sf"/>
</dbReference>
<evidence type="ECO:0000256" key="3">
    <source>
        <dbReference type="ARBA" id="ARBA00017600"/>
    </source>
</evidence>
<dbReference type="SMART" id="SM00888">
    <property type="entry name" value="EF1_GNE"/>
    <property type="match status" value="1"/>
</dbReference>
<sequence length="88" mass="9482">MGKVAAVHKLIPESPEVSTDQIIADIPKYVPEGVVISSMVVKPFAFGLNIIEVTSMMNDAEGLIEKFEDALRTVPNIQGVEADTITLV</sequence>
<dbReference type="EMBL" id="LVVT01000002">
    <property type="protein sequence ID" value="TQS84321.1"/>
    <property type="molecule type" value="Genomic_DNA"/>
</dbReference>
<comment type="similarity">
    <text evidence="2">Belongs to the EF-1-beta/EF-1-delta family.</text>
</comment>
<dbReference type="AlphaFoldDB" id="A0A8J8PGM5"/>
<dbReference type="RefSeq" id="WP_020449760.1">
    <property type="nucleotide sequence ID" value="NZ_CAYAYA010000019.1"/>
</dbReference>
<dbReference type="InterPro" id="IPR014717">
    <property type="entry name" value="Transl_elong_EF1B/ribsomal_bS6"/>
</dbReference>
<dbReference type="InterPro" id="IPR014038">
    <property type="entry name" value="EF1B_bsu/dsu_GNE"/>
</dbReference>
<dbReference type="Pfam" id="PF00736">
    <property type="entry name" value="EF1_GNE"/>
    <property type="match status" value="1"/>
</dbReference>
<dbReference type="PANTHER" id="PTHR39647:SF1">
    <property type="entry name" value="ELONGATION FACTOR 1-BETA"/>
    <property type="match status" value="1"/>
</dbReference>
<evidence type="ECO:0000256" key="1">
    <source>
        <dbReference type="ARBA" id="ARBA00003815"/>
    </source>
</evidence>
<name>A0A8J8PGM5_9ARCH</name>
<evidence type="ECO:0000313" key="7">
    <source>
        <dbReference type="EMBL" id="TQS84321.1"/>
    </source>
</evidence>
<protein>
    <recommendedName>
        <fullName evidence="3">Elongation factor 1-beta</fullName>
    </recommendedName>
</protein>
<dbReference type="Gene3D" id="3.30.70.60">
    <property type="match status" value="1"/>
</dbReference>
<evidence type="ECO:0000256" key="5">
    <source>
        <dbReference type="ARBA" id="ARBA00022917"/>
    </source>
</evidence>